<feature type="transmembrane region" description="Helical" evidence="1">
    <location>
        <begin position="178"/>
        <end position="199"/>
    </location>
</feature>
<proteinExistence type="predicted"/>
<dbReference type="EMBL" id="JBBPCB010000006">
    <property type="protein sequence ID" value="MEK8180661.1"/>
    <property type="molecule type" value="Genomic_DNA"/>
</dbReference>
<feature type="transmembrane region" description="Helical" evidence="1">
    <location>
        <begin position="40"/>
        <end position="62"/>
    </location>
</feature>
<sequence>MSKNTIIFIGAAIGWFAILMQFVLMMQNRVESLTETTLRFFSYFTILTNSLVALYFSVLWYKKPISFLTRFEKPGFLTAVTLYIAIVGVVYQLVLRGIWEPTGMHRIVDEMLHSIIPIYVIVFWFNYEDKRNVSWKLIPIWLLYPLFYLAFILFRGNYSGYYPYPFVNVTELGLKKVLLNSGALVFAFLVLAFVLVGVGKSLKFKTPNKTTLDS</sequence>
<keyword evidence="1" id="KW-0472">Membrane</keyword>
<feature type="transmembrane region" description="Helical" evidence="1">
    <location>
        <begin position="111"/>
        <end position="127"/>
    </location>
</feature>
<feature type="transmembrane region" description="Helical" evidence="1">
    <location>
        <begin position="7"/>
        <end position="28"/>
    </location>
</feature>
<dbReference type="Proteomes" id="UP001491349">
    <property type="component" value="Unassembled WGS sequence"/>
</dbReference>
<name>A0ABU9E3Y1_9FLAO</name>
<keyword evidence="1" id="KW-0812">Transmembrane</keyword>
<protein>
    <submittedName>
        <fullName evidence="2">Pr6Pr family membrane protein</fullName>
    </submittedName>
</protein>
<gene>
    <name evidence="2" type="ORF">WMW71_09960</name>
</gene>
<feature type="transmembrane region" description="Helical" evidence="1">
    <location>
        <begin position="74"/>
        <end position="99"/>
    </location>
</feature>
<reference evidence="2 3" key="1">
    <citation type="submission" date="2024-04" db="EMBL/GenBank/DDBJ databases">
        <title>draft genome sequnece of Flavobacterium buctense JCM 30750.</title>
        <authorList>
            <person name="Kim D.-U."/>
        </authorList>
    </citation>
    <scope>NUCLEOTIDE SEQUENCE [LARGE SCALE GENOMIC DNA]</scope>
    <source>
        <strain evidence="2 3">JCM 30750</strain>
    </source>
</reference>
<evidence type="ECO:0000313" key="2">
    <source>
        <dbReference type="EMBL" id="MEK8180661.1"/>
    </source>
</evidence>
<comment type="caution">
    <text evidence="2">The sequence shown here is derived from an EMBL/GenBank/DDBJ whole genome shotgun (WGS) entry which is preliminary data.</text>
</comment>
<organism evidence="2 3">
    <name type="scientific">Flavobacterium buctense</name>
    <dbReference type="NCBI Taxonomy" id="1648146"/>
    <lineage>
        <taxon>Bacteria</taxon>
        <taxon>Pseudomonadati</taxon>
        <taxon>Bacteroidota</taxon>
        <taxon>Flavobacteriia</taxon>
        <taxon>Flavobacteriales</taxon>
        <taxon>Flavobacteriaceae</taxon>
        <taxon>Flavobacterium</taxon>
    </lineage>
</organism>
<evidence type="ECO:0000313" key="3">
    <source>
        <dbReference type="Proteomes" id="UP001491349"/>
    </source>
</evidence>
<keyword evidence="1" id="KW-1133">Transmembrane helix</keyword>
<dbReference type="InterPro" id="IPR049713">
    <property type="entry name" value="Pr6Pr-like"/>
</dbReference>
<dbReference type="NCBIfam" id="NF038065">
    <property type="entry name" value="Pr6Pr"/>
    <property type="match status" value="1"/>
</dbReference>
<accession>A0ABU9E3Y1</accession>
<feature type="transmembrane region" description="Helical" evidence="1">
    <location>
        <begin position="139"/>
        <end position="158"/>
    </location>
</feature>
<evidence type="ECO:0000256" key="1">
    <source>
        <dbReference type="SAM" id="Phobius"/>
    </source>
</evidence>
<keyword evidence="3" id="KW-1185">Reference proteome</keyword>
<dbReference type="RefSeq" id="WP_187660776.1">
    <property type="nucleotide sequence ID" value="NZ_JACTAB010000006.1"/>
</dbReference>